<comment type="caution">
    <text evidence="2">The sequence shown here is derived from an EMBL/GenBank/DDBJ whole genome shotgun (WGS) entry which is preliminary data.</text>
</comment>
<accession>A0A8S3WIM4</accession>
<gene>
    <name evidence="2" type="ORF">PAPOLLO_LOCUS6631</name>
</gene>
<dbReference type="Proteomes" id="UP000691718">
    <property type="component" value="Unassembled WGS sequence"/>
</dbReference>
<evidence type="ECO:0000313" key="2">
    <source>
        <dbReference type="EMBL" id="CAG4961729.1"/>
    </source>
</evidence>
<reference evidence="2" key="1">
    <citation type="submission" date="2021-04" db="EMBL/GenBank/DDBJ databases">
        <authorList>
            <person name="Tunstrom K."/>
        </authorList>
    </citation>
    <scope>NUCLEOTIDE SEQUENCE</scope>
</reference>
<dbReference type="AlphaFoldDB" id="A0A8S3WIM4"/>
<name>A0A8S3WIM4_PARAO</name>
<evidence type="ECO:0000256" key="1">
    <source>
        <dbReference type="SAM" id="MobiDB-lite"/>
    </source>
</evidence>
<organism evidence="2 3">
    <name type="scientific">Parnassius apollo</name>
    <name type="common">Apollo butterfly</name>
    <name type="synonym">Papilio apollo</name>
    <dbReference type="NCBI Taxonomy" id="110799"/>
    <lineage>
        <taxon>Eukaryota</taxon>
        <taxon>Metazoa</taxon>
        <taxon>Ecdysozoa</taxon>
        <taxon>Arthropoda</taxon>
        <taxon>Hexapoda</taxon>
        <taxon>Insecta</taxon>
        <taxon>Pterygota</taxon>
        <taxon>Neoptera</taxon>
        <taxon>Endopterygota</taxon>
        <taxon>Lepidoptera</taxon>
        <taxon>Glossata</taxon>
        <taxon>Ditrysia</taxon>
        <taxon>Papilionoidea</taxon>
        <taxon>Papilionidae</taxon>
        <taxon>Parnassiinae</taxon>
        <taxon>Parnassini</taxon>
        <taxon>Parnassius</taxon>
        <taxon>Parnassius</taxon>
    </lineage>
</organism>
<keyword evidence="3" id="KW-1185">Reference proteome</keyword>
<sequence length="80" mass="8705">MARACAEPAPSRAIDRCPPSTPPPLTFWVQPLRVEPSICKRRLRVSGLVATEGQAGQAKLARDTHGGRGRCTTRVRSPAW</sequence>
<evidence type="ECO:0000313" key="3">
    <source>
        <dbReference type="Proteomes" id="UP000691718"/>
    </source>
</evidence>
<dbReference type="OrthoDB" id="7487717at2759"/>
<feature type="region of interest" description="Disordered" evidence="1">
    <location>
        <begin position="1"/>
        <end position="20"/>
    </location>
</feature>
<feature type="region of interest" description="Disordered" evidence="1">
    <location>
        <begin position="59"/>
        <end position="80"/>
    </location>
</feature>
<proteinExistence type="predicted"/>
<protein>
    <submittedName>
        <fullName evidence="2">(apollo) hypothetical protein</fullName>
    </submittedName>
</protein>
<dbReference type="EMBL" id="CAJQZP010000437">
    <property type="protein sequence ID" value="CAG4961729.1"/>
    <property type="molecule type" value="Genomic_DNA"/>
</dbReference>